<comment type="caution">
    <text evidence="2">The sequence shown here is derived from an EMBL/GenBank/DDBJ whole genome shotgun (WGS) entry which is preliminary data.</text>
</comment>
<keyword evidence="1" id="KW-0812">Transmembrane</keyword>
<evidence type="ECO:0000256" key="1">
    <source>
        <dbReference type="SAM" id="Phobius"/>
    </source>
</evidence>
<dbReference type="EMBL" id="JABBYB010000008">
    <property type="protein sequence ID" value="NMP03718.1"/>
    <property type="molecule type" value="Genomic_DNA"/>
</dbReference>
<proteinExistence type="predicted"/>
<dbReference type="Proteomes" id="UP000549590">
    <property type="component" value="Unassembled WGS sequence"/>
</dbReference>
<evidence type="ECO:0000313" key="2">
    <source>
        <dbReference type="EMBL" id="NMP03718.1"/>
    </source>
</evidence>
<accession>A0AAP6Y6T7</accession>
<protein>
    <submittedName>
        <fullName evidence="2">Uncharacterized protein</fullName>
    </submittedName>
</protein>
<dbReference type="RefSeq" id="WP_169044650.1">
    <property type="nucleotide sequence ID" value="NZ_JABBYB010000008.1"/>
</dbReference>
<gene>
    <name evidence="2" type="ORF">HHE94_13510</name>
</gene>
<dbReference type="AlphaFoldDB" id="A0AAP6Y6T7"/>
<keyword evidence="1" id="KW-0472">Membrane</keyword>
<sequence length="132" mass="15095">MDALSKLQEKNKIHSKHQRNARWSTVWAFCLLSPLLFSYGYEFYFSAIQNIKIETPHPSIALFGSLGFGLPLAAMGDLMLFKRVSKLFLLTIAEAWFIWLWVVTPLSWLAFLPLIPAFVILQVQLPKIKAGK</sequence>
<name>A0AAP6Y6T7_9GAMM</name>
<feature type="transmembrane region" description="Helical" evidence="1">
    <location>
        <begin position="21"/>
        <end position="40"/>
    </location>
</feature>
<evidence type="ECO:0000313" key="3">
    <source>
        <dbReference type="Proteomes" id="UP000549590"/>
    </source>
</evidence>
<feature type="transmembrane region" description="Helical" evidence="1">
    <location>
        <begin position="60"/>
        <end position="80"/>
    </location>
</feature>
<reference evidence="2 3" key="1">
    <citation type="submission" date="2020-04" db="EMBL/GenBank/DDBJ databases">
        <title>Genome sequencing and assembly of Pseudoalteromonas arctica.</title>
        <authorList>
            <person name="Cook G.M."/>
        </authorList>
    </citation>
    <scope>NUCLEOTIDE SEQUENCE [LARGE SCALE GENOMIC DNA]</scope>
    <source>
        <strain evidence="2 3">NEC-BIFX-2020_001</strain>
    </source>
</reference>
<keyword evidence="1" id="KW-1133">Transmembrane helix</keyword>
<organism evidence="2 3">
    <name type="scientific">Pseudoalteromonas arctica</name>
    <dbReference type="NCBI Taxonomy" id="394751"/>
    <lineage>
        <taxon>Bacteria</taxon>
        <taxon>Pseudomonadati</taxon>
        <taxon>Pseudomonadota</taxon>
        <taxon>Gammaproteobacteria</taxon>
        <taxon>Alteromonadales</taxon>
        <taxon>Pseudoalteromonadaceae</taxon>
        <taxon>Pseudoalteromonas</taxon>
    </lineage>
</organism>